<accession>A0ABU6P4H0</accession>
<proteinExistence type="predicted"/>
<dbReference type="Pfam" id="PF10710">
    <property type="entry name" value="DUF2512"/>
    <property type="match status" value="1"/>
</dbReference>
<feature type="transmembrane region" description="Helical" evidence="1">
    <location>
        <begin position="59"/>
        <end position="81"/>
    </location>
</feature>
<evidence type="ECO:0000313" key="3">
    <source>
        <dbReference type="Proteomes" id="UP001342826"/>
    </source>
</evidence>
<sequence length="148" mass="16611">MKHIKALLIKFTVISIVLLSILPIFDNASISLTLFISAILTGTSYLIGDLFILPKLGNLFASIADLLFSFALIWFLSILFIGNGSHVIGASILAAIFIALSEGLFHAYMKEKVLEKEPDKINFSSNRLQTEFSNEEDIYDLRKRSRRK</sequence>
<name>A0ABU6P4H0_9BACI</name>
<keyword evidence="1" id="KW-1133">Transmembrane helix</keyword>
<feature type="transmembrane region" description="Helical" evidence="1">
    <location>
        <begin position="31"/>
        <end position="52"/>
    </location>
</feature>
<keyword evidence="1" id="KW-0472">Membrane</keyword>
<evidence type="ECO:0000313" key="2">
    <source>
        <dbReference type="EMBL" id="MED4404240.1"/>
    </source>
</evidence>
<organism evidence="2 3">
    <name type="scientific">Metabacillus fastidiosus</name>
    <dbReference type="NCBI Taxonomy" id="1458"/>
    <lineage>
        <taxon>Bacteria</taxon>
        <taxon>Bacillati</taxon>
        <taxon>Bacillota</taxon>
        <taxon>Bacilli</taxon>
        <taxon>Bacillales</taxon>
        <taxon>Bacillaceae</taxon>
        <taxon>Metabacillus</taxon>
    </lineage>
</organism>
<feature type="transmembrane region" description="Helical" evidence="1">
    <location>
        <begin position="87"/>
        <end position="108"/>
    </location>
</feature>
<dbReference type="RefSeq" id="WP_328016046.1">
    <property type="nucleotide sequence ID" value="NZ_JARTFS010000033.1"/>
</dbReference>
<dbReference type="EMBL" id="JARTFS010000033">
    <property type="protein sequence ID" value="MED4404240.1"/>
    <property type="molecule type" value="Genomic_DNA"/>
</dbReference>
<dbReference type="InterPro" id="IPR019649">
    <property type="entry name" value="DUF2512"/>
</dbReference>
<keyword evidence="1" id="KW-0812">Transmembrane</keyword>
<protein>
    <submittedName>
        <fullName evidence="2">YndM family protein</fullName>
    </submittedName>
</protein>
<feature type="transmembrane region" description="Helical" evidence="1">
    <location>
        <begin position="7"/>
        <end position="25"/>
    </location>
</feature>
<reference evidence="2 3" key="1">
    <citation type="submission" date="2023-03" db="EMBL/GenBank/DDBJ databases">
        <title>Bacillus Genome Sequencing.</title>
        <authorList>
            <person name="Dunlap C."/>
        </authorList>
    </citation>
    <scope>NUCLEOTIDE SEQUENCE [LARGE SCALE GENOMIC DNA]</scope>
    <source>
        <strain evidence="2 3">NRS-1717</strain>
    </source>
</reference>
<gene>
    <name evidence="2" type="ORF">P9271_23555</name>
</gene>
<dbReference type="Proteomes" id="UP001342826">
    <property type="component" value="Unassembled WGS sequence"/>
</dbReference>
<keyword evidence="3" id="KW-1185">Reference proteome</keyword>
<evidence type="ECO:0000256" key="1">
    <source>
        <dbReference type="SAM" id="Phobius"/>
    </source>
</evidence>
<comment type="caution">
    <text evidence="2">The sequence shown here is derived from an EMBL/GenBank/DDBJ whole genome shotgun (WGS) entry which is preliminary data.</text>
</comment>